<evidence type="ECO:0000256" key="7">
    <source>
        <dbReference type="ARBA" id="ARBA00022989"/>
    </source>
</evidence>
<comment type="subcellular location">
    <subcellularLocation>
        <location evidence="1">Cell membrane</location>
        <topology evidence="1">Multi-pass membrane protein</topology>
    </subcellularLocation>
</comment>
<organism evidence="12 13">
    <name type="scientific">Boseongicola aestuarii</name>
    <dbReference type="NCBI Taxonomy" id="1470561"/>
    <lineage>
        <taxon>Bacteria</taxon>
        <taxon>Pseudomonadati</taxon>
        <taxon>Pseudomonadota</taxon>
        <taxon>Alphaproteobacteria</taxon>
        <taxon>Rhodobacterales</taxon>
        <taxon>Paracoccaceae</taxon>
        <taxon>Boseongicola</taxon>
    </lineage>
</organism>
<dbReference type="PANTHER" id="PTHR24221">
    <property type="entry name" value="ATP-BINDING CASSETTE SUB-FAMILY B"/>
    <property type="match status" value="1"/>
</dbReference>
<proteinExistence type="predicted"/>
<evidence type="ECO:0000256" key="1">
    <source>
        <dbReference type="ARBA" id="ARBA00004651"/>
    </source>
</evidence>
<dbReference type="InterPro" id="IPR017871">
    <property type="entry name" value="ABC_transporter-like_CS"/>
</dbReference>
<dbReference type="GO" id="GO:0005524">
    <property type="term" value="F:ATP binding"/>
    <property type="evidence" value="ECO:0007669"/>
    <property type="project" value="UniProtKB-KW"/>
</dbReference>
<dbReference type="RefSeq" id="WP_093974203.1">
    <property type="nucleotide sequence ID" value="NZ_FXXQ01000007.1"/>
</dbReference>
<keyword evidence="2" id="KW-0813">Transport</keyword>
<evidence type="ECO:0000259" key="11">
    <source>
        <dbReference type="PROSITE" id="PS50929"/>
    </source>
</evidence>
<evidence type="ECO:0000256" key="6">
    <source>
        <dbReference type="ARBA" id="ARBA00022840"/>
    </source>
</evidence>
<sequence length="606" mass="65426">MINLDTWKKAWALLDARERRNAWITLSVVVLGALSSALMIGSVLPFLSVLSDPGQIERIPALSWTFETFGFADSYAFLVALGLASFGVIVITSLIQIAKTYVVSRYALMRVHSISHRLLIAYLRQPYAFFLNRHTGEMGTRVLQEAQQVVNMFLRPAAELIASAFTVVSIVGLLLWLDPMVTVIAFVAFGGSFGTVYVLSRHILKRYGLARATANSARFRIANEALGGIKDIKLLGRERSYADRYAAPSKRMAHALVGVSVYSQVPQFAMQAVAFGGIILLCLVLLDPGGLTSGAALGGILPTLGVFAFAGQRLMPELSKLYQSLAQIQAGGAAVDVVYDDLMDKAGSGSLPVEIQPALGLKHGLGFVEVSYRYPGTELAGLQGVSLDIRAGERIGIVGSTGSGKTTLADLILGLLPPSTGRILVDGTEITDETLRSWQQSVGYVPQDIFLIDASISENIALGVPPEEIDEARVRRAAGIARINTFIREELSDGYATTIGERGVRLSGGQRQRVGIARALYHDADLIVFDEATSALDNLTEREVMTAIDALPGDKTVLMIAHRLSTVKRCDRIIVLDKGQLVGCDTWAALMAQNEAFQRIASVNDE</sequence>
<feature type="transmembrane region" description="Helical" evidence="9">
    <location>
        <begin position="75"/>
        <end position="95"/>
    </location>
</feature>
<dbReference type="FunFam" id="3.40.50.300:FF:000221">
    <property type="entry name" value="Multidrug ABC transporter ATP-binding protein"/>
    <property type="match status" value="1"/>
</dbReference>
<evidence type="ECO:0000259" key="10">
    <source>
        <dbReference type="PROSITE" id="PS50893"/>
    </source>
</evidence>
<evidence type="ECO:0000256" key="4">
    <source>
        <dbReference type="ARBA" id="ARBA00022692"/>
    </source>
</evidence>
<dbReference type="Proteomes" id="UP000201838">
    <property type="component" value="Unassembled WGS sequence"/>
</dbReference>
<feature type="transmembrane region" description="Helical" evidence="9">
    <location>
        <begin position="21"/>
        <end position="44"/>
    </location>
</feature>
<dbReference type="InterPro" id="IPR036640">
    <property type="entry name" value="ABC1_TM_sf"/>
</dbReference>
<dbReference type="GO" id="GO:0016887">
    <property type="term" value="F:ATP hydrolysis activity"/>
    <property type="evidence" value="ECO:0007669"/>
    <property type="project" value="InterPro"/>
</dbReference>
<dbReference type="GO" id="GO:0005886">
    <property type="term" value="C:plasma membrane"/>
    <property type="evidence" value="ECO:0007669"/>
    <property type="project" value="UniProtKB-SubCell"/>
</dbReference>
<evidence type="ECO:0000313" key="13">
    <source>
        <dbReference type="Proteomes" id="UP000201838"/>
    </source>
</evidence>
<protein>
    <submittedName>
        <fullName evidence="12">Putative multidrug export ATP-binding/permease protein</fullName>
        <ecNumber evidence="12">3.6.3.-</ecNumber>
    </submittedName>
</protein>
<feature type="domain" description="ABC transporter" evidence="10">
    <location>
        <begin position="365"/>
        <end position="603"/>
    </location>
</feature>
<dbReference type="GO" id="GO:0034040">
    <property type="term" value="F:ATPase-coupled lipid transmembrane transporter activity"/>
    <property type="evidence" value="ECO:0007669"/>
    <property type="project" value="TreeGrafter"/>
</dbReference>
<dbReference type="InterPro" id="IPR003593">
    <property type="entry name" value="AAA+_ATPase"/>
</dbReference>
<gene>
    <name evidence="12" type="ORF">BOA8489_02372</name>
</gene>
<dbReference type="InterPro" id="IPR039421">
    <property type="entry name" value="Type_1_exporter"/>
</dbReference>
<dbReference type="Pfam" id="PF00664">
    <property type="entry name" value="ABC_membrane"/>
    <property type="match status" value="1"/>
</dbReference>
<dbReference type="InterPro" id="IPR011527">
    <property type="entry name" value="ABC1_TM_dom"/>
</dbReference>
<keyword evidence="13" id="KW-1185">Reference proteome</keyword>
<feature type="domain" description="ABC transmembrane type-1" evidence="11">
    <location>
        <begin position="23"/>
        <end position="330"/>
    </location>
</feature>
<dbReference type="EC" id="3.6.3.-" evidence="12"/>
<dbReference type="PROSITE" id="PS50893">
    <property type="entry name" value="ABC_TRANSPORTER_2"/>
    <property type="match status" value="1"/>
</dbReference>
<keyword evidence="7 9" id="KW-1133">Transmembrane helix</keyword>
<evidence type="ECO:0000313" key="12">
    <source>
        <dbReference type="EMBL" id="SMX24249.1"/>
    </source>
</evidence>
<keyword evidence="8 9" id="KW-0472">Membrane</keyword>
<keyword evidence="6 12" id="KW-0067">ATP-binding</keyword>
<dbReference type="SUPFAM" id="SSF90123">
    <property type="entry name" value="ABC transporter transmembrane region"/>
    <property type="match status" value="1"/>
</dbReference>
<feature type="transmembrane region" description="Helical" evidence="9">
    <location>
        <begin position="268"/>
        <end position="286"/>
    </location>
</feature>
<dbReference type="PROSITE" id="PS00211">
    <property type="entry name" value="ABC_TRANSPORTER_1"/>
    <property type="match status" value="1"/>
</dbReference>
<feature type="transmembrane region" description="Helical" evidence="9">
    <location>
        <begin position="183"/>
        <end position="200"/>
    </location>
</feature>
<dbReference type="InterPro" id="IPR003439">
    <property type="entry name" value="ABC_transporter-like_ATP-bd"/>
</dbReference>
<name>A0A238J0K3_9RHOB</name>
<dbReference type="AlphaFoldDB" id="A0A238J0K3"/>
<keyword evidence="12" id="KW-0378">Hydrolase</keyword>
<evidence type="ECO:0000256" key="3">
    <source>
        <dbReference type="ARBA" id="ARBA00022475"/>
    </source>
</evidence>
<keyword evidence="3" id="KW-1003">Cell membrane</keyword>
<evidence type="ECO:0000256" key="8">
    <source>
        <dbReference type="ARBA" id="ARBA00023136"/>
    </source>
</evidence>
<dbReference type="Pfam" id="PF00005">
    <property type="entry name" value="ABC_tran"/>
    <property type="match status" value="1"/>
</dbReference>
<feature type="transmembrane region" description="Helical" evidence="9">
    <location>
        <begin position="157"/>
        <end position="177"/>
    </location>
</feature>
<dbReference type="SUPFAM" id="SSF52540">
    <property type="entry name" value="P-loop containing nucleoside triphosphate hydrolases"/>
    <property type="match status" value="1"/>
</dbReference>
<dbReference type="GO" id="GO:0140359">
    <property type="term" value="F:ABC-type transporter activity"/>
    <property type="evidence" value="ECO:0007669"/>
    <property type="project" value="InterPro"/>
</dbReference>
<evidence type="ECO:0000256" key="5">
    <source>
        <dbReference type="ARBA" id="ARBA00022741"/>
    </source>
</evidence>
<evidence type="ECO:0000256" key="2">
    <source>
        <dbReference type="ARBA" id="ARBA00022448"/>
    </source>
</evidence>
<dbReference type="OrthoDB" id="5288711at2"/>
<dbReference type="PROSITE" id="PS50929">
    <property type="entry name" value="ABC_TM1F"/>
    <property type="match status" value="1"/>
</dbReference>
<keyword evidence="5" id="KW-0547">Nucleotide-binding</keyword>
<accession>A0A238J0K3</accession>
<dbReference type="InterPro" id="IPR027417">
    <property type="entry name" value="P-loop_NTPase"/>
</dbReference>
<evidence type="ECO:0000256" key="9">
    <source>
        <dbReference type="SAM" id="Phobius"/>
    </source>
</evidence>
<dbReference type="EMBL" id="FXXQ01000007">
    <property type="protein sequence ID" value="SMX24249.1"/>
    <property type="molecule type" value="Genomic_DNA"/>
</dbReference>
<dbReference type="Gene3D" id="3.40.50.300">
    <property type="entry name" value="P-loop containing nucleotide triphosphate hydrolases"/>
    <property type="match status" value="1"/>
</dbReference>
<dbReference type="SMART" id="SM00382">
    <property type="entry name" value="AAA"/>
    <property type="match status" value="1"/>
</dbReference>
<dbReference type="Gene3D" id="1.20.1560.10">
    <property type="entry name" value="ABC transporter type 1, transmembrane domain"/>
    <property type="match status" value="1"/>
</dbReference>
<reference evidence="12 13" key="1">
    <citation type="submission" date="2017-05" db="EMBL/GenBank/DDBJ databases">
        <authorList>
            <person name="Song R."/>
            <person name="Chenine A.L."/>
            <person name="Ruprecht R.M."/>
        </authorList>
    </citation>
    <scope>NUCLEOTIDE SEQUENCE [LARGE SCALE GENOMIC DNA]</scope>
    <source>
        <strain evidence="12 13">CECT 8489</strain>
    </source>
</reference>
<keyword evidence="4 9" id="KW-0812">Transmembrane</keyword>
<dbReference type="PANTHER" id="PTHR24221:SF654">
    <property type="entry name" value="ATP-BINDING CASSETTE SUB-FAMILY B MEMBER 6"/>
    <property type="match status" value="1"/>
</dbReference>